<feature type="transmembrane region" description="Helical" evidence="1">
    <location>
        <begin position="51"/>
        <end position="67"/>
    </location>
</feature>
<dbReference type="AlphaFoldDB" id="A0A4Y3NQJ7"/>
<gene>
    <name evidence="2" type="ORF">AAU01_39660</name>
</gene>
<feature type="transmembrane region" description="Helical" evidence="1">
    <location>
        <begin position="159"/>
        <end position="178"/>
    </location>
</feature>
<evidence type="ECO:0000313" key="2">
    <source>
        <dbReference type="EMBL" id="GEB21211.1"/>
    </source>
</evidence>
<dbReference type="Proteomes" id="UP000317715">
    <property type="component" value="Unassembled WGS sequence"/>
</dbReference>
<dbReference type="OrthoDB" id="4966359at2"/>
<dbReference type="GeneID" id="97300022"/>
<keyword evidence="3" id="KW-1185">Reference proteome</keyword>
<keyword evidence="1" id="KW-1133">Transmembrane helix</keyword>
<name>A0A4Y3NQJ7_PAEAU</name>
<accession>A0A4Y3NQJ7</accession>
<reference evidence="2 3" key="1">
    <citation type="submission" date="2019-06" db="EMBL/GenBank/DDBJ databases">
        <title>Whole genome shotgun sequence of Paenarthrobacter aurescens NBRC 12136.</title>
        <authorList>
            <person name="Hosoyama A."/>
            <person name="Uohara A."/>
            <person name="Ohji S."/>
            <person name="Ichikawa N."/>
        </authorList>
    </citation>
    <scope>NUCLEOTIDE SEQUENCE [LARGE SCALE GENOMIC DNA]</scope>
    <source>
        <strain evidence="2 3">NBRC 12136</strain>
    </source>
</reference>
<keyword evidence="1" id="KW-0812">Transmembrane</keyword>
<feature type="transmembrane region" description="Helical" evidence="1">
    <location>
        <begin position="128"/>
        <end position="147"/>
    </location>
</feature>
<keyword evidence="1" id="KW-0472">Membrane</keyword>
<protein>
    <submittedName>
        <fullName evidence="2">Uncharacterized protein</fullName>
    </submittedName>
</protein>
<evidence type="ECO:0000256" key="1">
    <source>
        <dbReference type="SAM" id="Phobius"/>
    </source>
</evidence>
<evidence type="ECO:0000313" key="3">
    <source>
        <dbReference type="Proteomes" id="UP000317715"/>
    </source>
</evidence>
<sequence>MSRPPLQPAASAGPLFISRSILVISSLTLWVVSVVAAALSSHEGEAGQLKFWALGADLLGFVVAVIASHPTTPRGHLPCLRLVWLASSVASGVMTAQAVTTTAGFPALALNVLLATSLVFLVAMRWDLLGFLVLIAANSVLSGIYYATTPRFGSGDGLLIFFITLCPGLLGGLTVFILRTLVEAQSARQTIESLQTLAPHADSRASALSGELAETHQHIQELFARVSKTHSLPLQPELSEQAQELATQLRAQLMGSQSTNWLTESLALAGLDSKVVVVAQPDLVEHLPQASRSAVLASTMLLSATPVTTPEAPSTEAATRLHVYVEPHVDEMLLITWRVTNLNPQRCTPALWNELELLGSPRVHTDPGGASIMVHVKAPRPW</sequence>
<proteinExistence type="predicted"/>
<feature type="transmembrane region" description="Helical" evidence="1">
    <location>
        <begin position="105"/>
        <end position="123"/>
    </location>
</feature>
<feature type="transmembrane region" description="Helical" evidence="1">
    <location>
        <begin position="21"/>
        <end position="39"/>
    </location>
</feature>
<organism evidence="2 3">
    <name type="scientific">Paenarthrobacter aurescens</name>
    <name type="common">Arthrobacter aurescens</name>
    <dbReference type="NCBI Taxonomy" id="43663"/>
    <lineage>
        <taxon>Bacteria</taxon>
        <taxon>Bacillati</taxon>
        <taxon>Actinomycetota</taxon>
        <taxon>Actinomycetes</taxon>
        <taxon>Micrococcales</taxon>
        <taxon>Micrococcaceae</taxon>
        <taxon>Paenarthrobacter</taxon>
    </lineage>
</organism>
<dbReference type="EMBL" id="BJMD01000042">
    <property type="protein sequence ID" value="GEB21211.1"/>
    <property type="molecule type" value="Genomic_DNA"/>
</dbReference>
<comment type="caution">
    <text evidence="2">The sequence shown here is derived from an EMBL/GenBank/DDBJ whole genome shotgun (WGS) entry which is preliminary data.</text>
</comment>
<dbReference type="RefSeq" id="WP_141286641.1">
    <property type="nucleotide sequence ID" value="NZ_BAAAWK010000001.1"/>
</dbReference>